<dbReference type="PANTHER" id="PTHR11909">
    <property type="entry name" value="CASEIN KINASE-RELATED"/>
    <property type="match status" value="1"/>
</dbReference>
<gene>
    <name evidence="1" type="ORF">HCN44_002086</name>
</gene>
<dbReference type="SUPFAM" id="SSF56112">
    <property type="entry name" value="Protein kinase-like (PK-like)"/>
    <property type="match status" value="1"/>
</dbReference>
<comment type="caution">
    <text evidence="1">The sequence shown here is derived from an EMBL/GenBank/DDBJ whole genome shotgun (WGS) entry which is preliminary data.</text>
</comment>
<organism evidence="1 2">
    <name type="scientific">Aphidius gifuensis</name>
    <name type="common">Parasitoid wasp</name>
    <dbReference type="NCBI Taxonomy" id="684658"/>
    <lineage>
        <taxon>Eukaryota</taxon>
        <taxon>Metazoa</taxon>
        <taxon>Ecdysozoa</taxon>
        <taxon>Arthropoda</taxon>
        <taxon>Hexapoda</taxon>
        <taxon>Insecta</taxon>
        <taxon>Pterygota</taxon>
        <taxon>Neoptera</taxon>
        <taxon>Endopterygota</taxon>
        <taxon>Hymenoptera</taxon>
        <taxon>Apocrita</taxon>
        <taxon>Ichneumonoidea</taxon>
        <taxon>Braconidae</taxon>
        <taxon>Aphidiinae</taxon>
        <taxon>Aphidius</taxon>
    </lineage>
</organism>
<dbReference type="Proteomes" id="UP000639338">
    <property type="component" value="Unassembled WGS sequence"/>
</dbReference>
<dbReference type="InterPro" id="IPR011009">
    <property type="entry name" value="Kinase-like_dom_sf"/>
</dbReference>
<dbReference type="Gene3D" id="1.10.510.10">
    <property type="entry name" value="Transferase(Phosphotransferase) domain 1"/>
    <property type="match status" value="1"/>
</dbReference>
<sequence>MSNKIGLILGEEDNKFIIIREIESDEFEGIYEAHHIKDKQLFIVNFGLAQEYQKKISHDQYHIYKHIAYSDNVRPTGPVRFSSINTHLKIEHSRRDDLETLGYVLLYLSRGSLPWDNIKAVSNEQKIEKIKEIKMGTSNSTLCEGFPHLLEYLNYAKNLKFDETPDYFYIRSLLRIRFLKLNYKYDWIFDWM</sequence>
<reference evidence="1 2" key="1">
    <citation type="submission" date="2020-08" db="EMBL/GenBank/DDBJ databases">
        <title>Aphidius gifuensis genome sequencing and assembly.</title>
        <authorList>
            <person name="Du Z."/>
        </authorList>
    </citation>
    <scope>NUCLEOTIDE SEQUENCE [LARGE SCALE GENOMIC DNA]</scope>
    <source>
        <strain evidence="1">YNYX2018</strain>
        <tissue evidence="1">Adults</tissue>
    </source>
</reference>
<dbReference type="EMBL" id="JACMRX010000001">
    <property type="protein sequence ID" value="KAF7996454.1"/>
    <property type="molecule type" value="Genomic_DNA"/>
</dbReference>
<name>A0A835CUS2_APHGI</name>
<proteinExistence type="predicted"/>
<dbReference type="AlphaFoldDB" id="A0A835CUS2"/>
<evidence type="ECO:0000313" key="1">
    <source>
        <dbReference type="EMBL" id="KAF7996454.1"/>
    </source>
</evidence>
<keyword evidence="2" id="KW-1185">Reference proteome</keyword>
<evidence type="ECO:0008006" key="3">
    <source>
        <dbReference type="Google" id="ProtNLM"/>
    </source>
</evidence>
<dbReference type="InterPro" id="IPR050235">
    <property type="entry name" value="CK1_Ser-Thr_kinase"/>
</dbReference>
<evidence type="ECO:0000313" key="2">
    <source>
        <dbReference type="Proteomes" id="UP000639338"/>
    </source>
</evidence>
<protein>
    <recommendedName>
        <fullName evidence="3">Non-specific serine/threonine protein kinase</fullName>
    </recommendedName>
</protein>
<dbReference type="OrthoDB" id="5800476at2759"/>
<accession>A0A835CUS2</accession>